<sequence length="95" mass="10762">MLLWFVFSPYCLPIHLDLGKIFYSSIDHPQNKYSSPPIFHCAGGAVYRGICVQVYGTLLEDVLTALSAFERLKHYHRACIPLQCVWMASGKEKGL</sequence>
<dbReference type="Proteomes" id="UP000257109">
    <property type="component" value="Unassembled WGS sequence"/>
</dbReference>
<reference evidence="1" key="1">
    <citation type="submission" date="2018-05" db="EMBL/GenBank/DDBJ databases">
        <title>Draft genome of Mucuna pruriens seed.</title>
        <authorList>
            <person name="Nnadi N.E."/>
            <person name="Vos R."/>
            <person name="Hasami M.H."/>
            <person name="Devisetty U.K."/>
            <person name="Aguiy J.C."/>
        </authorList>
    </citation>
    <scope>NUCLEOTIDE SEQUENCE [LARGE SCALE GENOMIC DNA]</scope>
    <source>
        <strain evidence="1">JCA_2017</strain>
    </source>
</reference>
<protein>
    <submittedName>
        <fullName evidence="1">Uncharacterized protein</fullName>
    </submittedName>
</protein>
<dbReference type="EMBL" id="QJKJ01001018">
    <property type="protein sequence ID" value="RDY09572.1"/>
    <property type="molecule type" value="Genomic_DNA"/>
</dbReference>
<gene>
    <name evidence="1" type="ORF">CR513_06040</name>
</gene>
<organism evidence="1 2">
    <name type="scientific">Mucuna pruriens</name>
    <name type="common">Velvet bean</name>
    <name type="synonym">Dolichos pruriens</name>
    <dbReference type="NCBI Taxonomy" id="157652"/>
    <lineage>
        <taxon>Eukaryota</taxon>
        <taxon>Viridiplantae</taxon>
        <taxon>Streptophyta</taxon>
        <taxon>Embryophyta</taxon>
        <taxon>Tracheophyta</taxon>
        <taxon>Spermatophyta</taxon>
        <taxon>Magnoliopsida</taxon>
        <taxon>eudicotyledons</taxon>
        <taxon>Gunneridae</taxon>
        <taxon>Pentapetalae</taxon>
        <taxon>rosids</taxon>
        <taxon>fabids</taxon>
        <taxon>Fabales</taxon>
        <taxon>Fabaceae</taxon>
        <taxon>Papilionoideae</taxon>
        <taxon>50 kb inversion clade</taxon>
        <taxon>NPAAA clade</taxon>
        <taxon>indigoferoid/millettioid clade</taxon>
        <taxon>Phaseoleae</taxon>
        <taxon>Mucuna</taxon>
    </lineage>
</organism>
<proteinExistence type="predicted"/>
<name>A0A371I3F4_MUCPR</name>
<comment type="caution">
    <text evidence="1">The sequence shown here is derived from an EMBL/GenBank/DDBJ whole genome shotgun (WGS) entry which is preliminary data.</text>
</comment>
<accession>A0A371I3F4</accession>
<keyword evidence="2" id="KW-1185">Reference proteome</keyword>
<feature type="non-terminal residue" evidence="1">
    <location>
        <position position="1"/>
    </location>
</feature>
<dbReference type="AlphaFoldDB" id="A0A371I3F4"/>
<evidence type="ECO:0000313" key="2">
    <source>
        <dbReference type="Proteomes" id="UP000257109"/>
    </source>
</evidence>
<evidence type="ECO:0000313" key="1">
    <source>
        <dbReference type="EMBL" id="RDY09572.1"/>
    </source>
</evidence>